<keyword evidence="2" id="KW-0812">Transmembrane</keyword>
<organism evidence="3">
    <name type="scientific">Boseongicola sp. SB0664_bin_43</name>
    <dbReference type="NCBI Taxonomy" id="2604844"/>
    <lineage>
        <taxon>Bacteria</taxon>
        <taxon>Pseudomonadati</taxon>
        <taxon>Pseudomonadota</taxon>
        <taxon>Alphaproteobacteria</taxon>
        <taxon>Rhodobacterales</taxon>
        <taxon>Paracoccaceae</taxon>
        <taxon>Boseongicola</taxon>
    </lineage>
</organism>
<keyword evidence="1" id="KW-0175">Coiled coil</keyword>
<proteinExistence type="predicted"/>
<keyword evidence="2" id="KW-1133">Transmembrane helix</keyword>
<name>A0A6B0XW13_9RHOB</name>
<sequence length="116" mass="12832">MSLTREELQKAGASPELARILADRLPRRARRDLTSNPLAVTLAGIAMAAFLSTLGWLVLGITGTQTDVLLLKEDVALLRADVTLLKEGQDRLEEKVEGLDERTARIEDKLDRLLLQ</sequence>
<dbReference type="EMBL" id="VXRY01000082">
    <property type="protein sequence ID" value="MXY32874.1"/>
    <property type="molecule type" value="Genomic_DNA"/>
</dbReference>
<protein>
    <submittedName>
        <fullName evidence="3">MFS transporter</fullName>
    </submittedName>
</protein>
<reference evidence="3" key="1">
    <citation type="submission" date="2019-09" db="EMBL/GenBank/DDBJ databases">
        <title>Characterisation of the sponge microbiome using genome-centric metagenomics.</title>
        <authorList>
            <person name="Engelberts J.P."/>
            <person name="Robbins S.J."/>
            <person name="De Goeij J.M."/>
            <person name="Aranda M."/>
            <person name="Bell S.C."/>
            <person name="Webster N.S."/>
        </authorList>
    </citation>
    <scope>NUCLEOTIDE SEQUENCE</scope>
    <source>
        <strain evidence="3">SB0664_bin_43</strain>
    </source>
</reference>
<evidence type="ECO:0000313" key="3">
    <source>
        <dbReference type="EMBL" id="MXY32874.1"/>
    </source>
</evidence>
<evidence type="ECO:0000256" key="1">
    <source>
        <dbReference type="SAM" id="Coils"/>
    </source>
</evidence>
<feature type="coiled-coil region" evidence="1">
    <location>
        <begin position="82"/>
        <end position="116"/>
    </location>
</feature>
<evidence type="ECO:0000256" key="2">
    <source>
        <dbReference type="SAM" id="Phobius"/>
    </source>
</evidence>
<accession>A0A6B0XW13</accession>
<gene>
    <name evidence="3" type="ORF">F4Y60_02045</name>
</gene>
<keyword evidence="2" id="KW-0472">Membrane</keyword>
<dbReference type="AlphaFoldDB" id="A0A6B0XW13"/>
<comment type="caution">
    <text evidence="3">The sequence shown here is derived from an EMBL/GenBank/DDBJ whole genome shotgun (WGS) entry which is preliminary data.</text>
</comment>
<feature type="transmembrane region" description="Helical" evidence="2">
    <location>
        <begin position="37"/>
        <end position="59"/>
    </location>
</feature>